<dbReference type="EMBL" id="JBHSSW010000014">
    <property type="protein sequence ID" value="MFC6198787.1"/>
    <property type="molecule type" value="Genomic_DNA"/>
</dbReference>
<evidence type="ECO:0000256" key="4">
    <source>
        <dbReference type="ARBA" id="ARBA00022692"/>
    </source>
</evidence>
<keyword evidence="5 9" id="KW-0653">Protein transport</keyword>
<dbReference type="InterPro" id="IPR001901">
    <property type="entry name" value="Translocase_SecE/Sec61-g"/>
</dbReference>
<reference evidence="11" key="1">
    <citation type="journal article" date="2019" name="Int. J. Syst. Evol. Microbiol.">
        <title>The Global Catalogue of Microorganisms (GCM) 10K type strain sequencing project: providing services to taxonomists for standard genome sequencing and annotation.</title>
        <authorList>
            <consortium name="The Broad Institute Genomics Platform"/>
            <consortium name="The Broad Institute Genome Sequencing Center for Infectious Disease"/>
            <person name="Wu L."/>
            <person name="Ma J."/>
        </authorList>
    </citation>
    <scope>NUCLEOTIDE SEQUENCE [LARGE SCALE GENOMIC DNA]</scope>
    <source>
        <strain evidence="11">CGMCC-1.15741</strain>
    </source>
</reference>
<dbReference type="InterPro" id="IPR005807">
    <property type="entry name" value="SecE_bac"/>
</dbReference>
<comment type="caution">
    <text evidence="10">The sequence shown here is derived from an EMBL/GenBank/DDBJ whole genome shotgun (WGS) entry which is preliminary data.</text>
</comment>
<keyword evidence="7 9" id="KW-0811">Translocation</keyword>
<dbReference type="InterPro" id="IPR038379">
    <property type="entry name" value="SecE_sf"/>
</dbReference>
<keyword evidence="11" id="KW-1185">Reference proteome</keyword>
<dbReference type="Pfam" id="PF00584">
    <property type="entry name" value="SecE"/>
    <property type="match status" value="1"/>
</dbReference>
<evidence type="ECO:0000256" key="2">
    <source>
        <dbReference type="ARBA" id="ARBA00022448"/>
    </source>
</evidence>
<evidence type="ECO:0000256" key="5">
    <source>
        <dbReference type="ARBA" id="ARBA00022927"/>
    </source>
</evidence>
<keyword evidence="6 9" id="KW-1133">Transmembrane helix</keyword>
<dbReference type="Proteomes" id="UP001596303">
    <property type="component" value="Unassembled WGS sequence"/>
</dbReference>
<proteinExistence type="inferred from homology"/>
<evidence type="ECO:0000256" key="7">
    <source>
        <dbReference type="ARBA" id="ARBA00023010"/>
    </source>
</evidence>
<sequence length="70" mass="7643">MSEKKPRTGPMTFLKQVRAEGNKVTWTTRQETVAATIMVLIMVVIAAAFLFAVDSIWSILIPMITGASSS</sequence>
<gene>
    <name evidence="9 10" type="primary">secE</name>
    <name evidence="10" type="ORF">ACFQDM_11885</name>
</gene>
<feature type="transmembrane region" description="Helical" evidence="9">
    <location>
        <begin position="33"/>
        <end position="53"/>
    </location>
</feature>
<dbReference type="NCBIfam" id="TIGR00964">
    <property type="entry name" value="secE_bact"/>
    <property type="match status" value="1"/>
</dbReference>
<keyword evidence="3 9" id="KW-1003">Cell membrane</keyword>
<dbReference type="Gene3D" id="1.20.5.1030">
    <property type="entry name" value="Preprotein translocase secy subunit"/>
    <property type="match status" value="1"/>
</dbReference>
<dbReference type="HAMAP" id="MF_00422">
    <property type="entry name" value="SecE"/>
    <property type="match status" value="1"/>
</dbReference>
<evidence type="ECO:0000313" key="10">
    <source>
        <dbReference type="EMBL" id="MFC6198787.1"/>
    </source>
</evidence>
<comment type="similarity">
    <text evidence="9">Belongs to the SecE/SEC61-gamma family.</text>
</comment>
<evidence type="ECO:0000313" key="11">
    <source>
        <dbReference type="Proteomes" id="UP001596303"/>
    </source>
</evidence>
<comment type="subcellular location">
    <subcellularLocation>
        <location evidence="9">Cell membrane</location>
        <topology evidence="9">Single-pass membrane protein</topology>
    </subcellularLocation>
    <subcellularLocation>
        <location evidence="1">Membrane</location>
    </subcellularLocation>
</comment>
<organism evidence="10 11">
    <name type="scientific">Ponticaulis profundi</name>
    <dbReference type="NCBI Taxonomy" id="2665222"/>
    <lineage>
        <taxon>Bacteria</taxon>
        <taxon>Pseudomonadati</taxon>
        <taxon>Pseudomonadota</taxon>
        <taxon>Alphaproteobacteria</taxon>
        <taxon>Hyphomonadales</taxon>
        <taxon>Hyphomonadaceae</taxon>
        <taxon>Ponticaulis</taxon>
    </lineage>
</organism>
<dbReference type="PANTHER" id="PTHR33910">
    <property type="entry name" value="PROTEIN TRANSLOCASE SUBUNIT SECE"/>
    <property type="match status" value="1"/>
</dbReference>
<comment type="function">
    <text evidence="9">Essential subunit of the Sec protein translocation channel SecYEG. Clamps together the 2 halves of SecY. May contact the channel plug during translocation.</text>
</comment>
<keyword evidence="8 9" id="KW-0472">Membrane</keyword>
<evidence type="ECO:0000256" key="3">
    <source>
        <dbReference type="ARBA" id="ARBA00022475"/>
    </source>
</evidence>
<keyword evidence="2 9" id="KW-0813">Transport</keyword>
<dbReference type="PANTHER" id="PTHR33910:SF1">
    <property type="entry name" value="PROTEIN TRANSLOCASE SUBUNIT SECE"/>
    <property type="match status" value="1"/>
</dbReference>
<protein>
    <recommendedName>
        <fullName evidence="9">Protein translocase subunit SecE</fullName>
    </recommendedName>
</protein>
<evidence type="ECO:0000256" key="6">
    <source>
        <dbReference type="ARBA" id="ARBA00022989"/>
    </source>
</evidence>
<evidence type="ECO:0000256" key="1">
    <source>
        <dbReference type="ARBA" id="ARBA00004370"/>
    </source>
</evidence>
<accession>A0ABW1SBZ4</accession>
<keyword evidence="4 9" id="KW-0812">Transmembrane</keyword>
<evidence type="ECO:0000256" key="8">
    <source>
        <dbReference type="ARBA" id="ARBA00023136"/>
    </source>
</evidence>
<evidence type="ECO:0000256" key="9">
    <source>
        <dbReference type="HAMAP-Rule" id="MF_00422"/>
    </source>
</evidence>
<comment type="subunit">
    <text evidence="9">Component of the Sec protein translocase complex. Heterotrimer consisting of SecY, SecE and SecG subunits. The heterotrimers can form oligomers, although 1 heterotrimer is thought to be able to translocate proteins. Interacts with the ribosome. Interacts with SecDF, and other proteins may be involved. Interacts with SecA.</text>
</comment>
<dbReference type="RefSeq" id="WP_377379316.1">
    <property type="nucleotide sequence ID" value="NZ_JBHSSW010000014.1"/>
</dbReference>
<name>A0ABW1SBZ4_9PROT</name>